<organism evidence="1 2">
    <name type="scientific">Alteromonas arenosi</name>
    <dbReference type="NCBI Taxonomy" id="3055817"/>
    <lineage>
        <taxon>Bacteria</taxon>
        <taxon>Pseudomonadati</taxon>
        <taxon>Pseudomonadota</taxon>
        <taxon>Gammaproteobacteria</taxon>
        <taxon>Alteromonadales</taxon>
        <taxon>Alteromonadaceae</taxon>
        <taxon>Alteromonas/Salinimonas group</taxon>
        <taxon>Alteromonas</taxon>
    </lineage>
</organism>
<dbReference type="Pfam" id="PF10670">
    <property type="entry name" value="DUF4198"/>
    <property type="match status" value="1"/>
</dbReference>
<gene>
    <name evidence="1" type="ORF">QTP81_07155</name>
</gene>
<proteinExistence type="predicted"/>
<name>A0ABT7SXV4_9ALTE</name>
<keyword evidence="2" id="KW-1185">Reference proteome</keyword>
<dbReference type="EMBL" id="JAUCBP010000007">
    <property type="protein sequence ID" value="MDM7860369.1"/>
    <property type="molecule type" value="Genomic_DNA"/>
</dbReference>
<sequence length="263" mass="28966">MKKIQIQQLIIRWICLFSSIITLEALAHDTFLLPVQENYPIGSNAEIRISSGLAFPEQTWGIDESRIEFTSLKLNEEIINSPTFALSKEYLSIGFTAPKSGLVTVALSTKVRSGAIDNENVDGYLEEIGASARLREAFHALPGKPALQRSYVKHTKTFLCVELCDARLKFMAKPVGQKLEFVGTRESESIFVLVYEGKPLSNHPVEVKNVAKETITLITDPNGKVNISGTFSGTLMLAAIALSVTDEPEGPYHSDQATLVLLR</sequence>
<reference evidence="1 2" key="1">
    <citation type="submission" date="2023-06" db="EMBL/GenBank/DDBJ databases">
        <title>Alteromonas sp. ASW11-36 isolated from intertidal sand.</title>
        <authorList>
            <person name="Li Y."/>
        </authorList>
    </citation>
    <scope>NUCLEOTIDE SEQUENCE [LARGE SCALE GENOMIC DNA]</scope>
    <source>
        <strain evidence="1 2">ASW11-36</strain>
    </source>
</reference>
<protein>
    <submittedName>
        <fullName evidence="1">DUF4198 domain-containing protein</fullName>
    </submittedName>
</protein>
<dbReference type="Proteomes" id="UP001234343">
    <property type="component" value="Unassembled WGS sequence"/>
</dbReference>
<evidence type="ECO:0000313" key="1">
    <source>
        <dbReference type="EMBL" id="MDM7860369.1"/>
    </source>
</evidence>
<dbReference type="InterPro" id="IPR019613">
    <property type="entry name" value="DUF4198"/>
</dbReference>
<dbReference type="RefSeq" id="WP_289364673.1">
    <property type="nucleotide sequence ID" value="NZ_JAUCBP010000007.1"/>
</dbReference>
<accession>A0ABT7SXV4</accession>
<comment type="caution">
    <text evidence="1">The sequence shown here is derived from an EMBL/GenBank/DDBJ whole genome shotgun (WGS) entry which is preliminary data.</text>
</comment>
<evidence type="ECO:0000313" key="2">
    <source>
        <dbReference type="Proteomes" id="UP001234343"/>
    </source>
</evidence>